<keyword evidence="6 8" id="KW-1133">Transmembrane helix</keyword>
<feature type="transmembrane region" description="Helical" evidence="8">
    <location>
        <begin position="265"/>
        <end position="285"/>
    </location>
</feature>
<protein>
    <recommendedName>
        <fullName evidence="11">Glycosyltransferase RgtA/B/C/D-like domain-containing protein</fullName>
    </recommendedName>
</protein>
<keyword evidence="2" id="KW-1003">Cell membrane</keyword>
<name>A0A9D2MLY1_9FIRM</name>
<comment type="subcellular location">
    <subcellularLocation>
        <location evidence="1">Cell membrane</location>
        <topology evidence="1">Multi-pass membrane protein</topology>
    </subcellularLocation>
</comment>
<feature type="transmembrane region" description="Helical" evidence="8">
    <location>
        <begin position="233"/>
        <end position="253"/>
    </location>
</feature>
<sequence>MERRLTAGAGLLTRIMLGLALALLAGRLILGAGQNGETRKALALVVLLVLWKGLPPLCRRLGRLGAVRACLALTLLCLAVKGAWVLLVRVTPSGDYATFWGYANALAQQPVLAGGRYMALFPHIFGYASFLSWFIRLLGPGELPAQGLNVLLTAASGGFLFLLGRQWWGLPAGISAYLLWIACPSQTIYNSLILSEPLYTALILGILVLLTAEEGKRPVVRGVAAGLALRWCNGVRPIAAVVIIALVLWRVLLKPEEWLLEESRRYWLGLLAALLAVYALTGPLWQAHLTRRIGEEPSTTPGYSILVGFNQNSGGAWNQEDSDLLFSLSNAPGATAQQAQEGALEAAKARITSGEVALLPLMRDKLRAFLGSDHACMGYVNSVVRHTKLFALACNGFYYAALVVAGAGLVRLWRNRARSAVVLLPLYGLGLTCAQMLVEVAGRYHYSLIPMLLLLGQAAFFPPVPTETKIFQKNRESP</sequence>
<dbReference type="GO" id="GO:0016763">
    <property type="term" value="F:pentosyltransferase activity"/>
    <property type="evidence" value="ECO:0007669"/>
    <property type="project" value="TreeGrafter"/>
</dbReference>
<organism evidence="9 10">
    <name type="scientific">Candidatus Flavonifractor intestinigallinarum</name>
    <dbReference type="NCBI Taxonomy" id="2838586"/>
    <lineage>
        <taxon>Bacteria</taxon>
        <taxon>Bacillati</taxon>
        <taxon>Bacillota</taxon>
        <taxon>Clostridia</taxon>
        <taxon>Eubacteriales</taxon>
        <taxon>Oscillospiraceae</taxon>
        <taxon>Flavonifractor</taxon>
    </lineage>
</organism>
<dbReference type="AlphaFoldDB" id="A0A9D2MLY1"/>
<dbReference type="GO" id="GO:0005886">
    <property type="term" value="C:plasma membrane"/>
    <property type="evidence" value="ECO:0007669"/>
    <property type="project" value="UniProtKB-SubCell"/>
</dbReference>
<evidence type="ECO:0000256" key="5">
    <source>
        <dbReference type="ARBA" id="ARBA00022692"/>
    </source>
</evidence>
<evidence type="ECO:0008006" key="11">
    <source>
        <dbReference type="Google" id="ProtNLM"/>
    </source>
</evidence>
<feature type="transmembrane region" description="Helical" evidence="8">
    <location>
        <begin position="117"/>
        <end position="135"/>
    </location>
</feature>
<dbReference type="PANTHER" id="PTHR33908">
    <property type="entry name" value="MANNOSYLTRANSFERASE YKCB-RELATED"/>
    <property type="match status" value="1"/>
</dbReference>
<keyword evidence="4" id="KW-0808">Transferase</keyword>
<dbReference type="PANTHER" id="PTHR33908:SF11">
    <property type="entry name" value="MEMBRANE PROTEIN"/>
    <property type="match status" value="1"/>
</dbReference>
<gene>
    <name evidence="9" type="ORF">H9712_04170</name>
</gene>
<dbReference type="InterPro" id="IPR050297">
    <property type="entry name" value="LipidA_mod_glycosyltrf_83"/>
</dbReference>
<feature type="transmembrane region" description="Helical" evidence="8">
    <location>
        <begin position="70"/>
        <end position="90"/>
    </location>
</feature>
<evidence type="ECO:0000256" key="7">
    <source>
        <dbReference type="ARBA" id="ARBA00023136"/>
    </source>
</evidence>
<evidence type="ECO:0000256" key="4">
    <source>
        <dbReference type="ARBA" id="ARBA00022679"/>
    </source>
</evidence>
<evidence type="ECO:0000313" key="9">
    <source>
        <dbReference type="EMBL" id="HJB80155.1"/>
    </source>
</evidence>
<proteinExistence type="predicted"/>
<keyword evidence="7 8" id="KW-0472">Membrane</keyword>
<dbReference type="Proteomes" id="UP000823921">
    <property type="component" value="Unassembled WGS sequence"/>
</dbReference>
<evidence type="ECO:0000313" key="10">
    <source>
        <dbReference type="Proteomes" id="UP000823921"/>
    </source>
</evidence>
<evidence type="ECO:0000256" key="8">
    <source>
        <dbReference type="SAM" id="Phobius"/>
    </source>
</evidence>
<reference evidence="9" key="2">
    <citation type="submission" date="2021-04" db="EMBL/GenBank/DDBJ databases">
        <authorList>
            <person name="Gilroy R."/>
        </authorList>
    </citation>
    <scope>NUCLEOTIDE SEQUENCE</scope>
    <source>
        <strain evidence="9">CHK192-8294</strain>
    </source>
</reference>
<feature type="transmembrane region" description="Helical" evidence="8">
    <location>
        <begin position="147"/>
        <end position="168"/>
    </location>
</feature>
<feature type="transmembrane region" description="Helical" evidence="8">
    <location>
        <begin position="396"/>
        <end position="413"/>
    </location>
</feature>
<feature type="transmembrane region" description="Helical" evidence="8">
    <location>
        <begin position="420"/>
        <end position="438"/>
    </location>
</feature>
<accession>A0A9D2MLY1</accession>
<reference evidence="9" key="1">
    <citation type="journal article" date="2021" name="PeerJ">
        <title>Extensive microbial diversity within the chicken gut microbiome revealed by metagenomics and culture.</title>
        <authorList>
            <person name="Gilroy R."/>
            <person name="Ravi A."/>
            <person name="Getino M."/>
            <person name="Pursley I."/>
            <person name="Horton D.L."/>
            <person name="Alikhan N.F."/>
            <person name="Baker D."/>
            <person name="Gharbi K."/>
            <person name="Hall N."/>
            <person name="Watson M."/>
            <person name="Adriaenssens E.M."/>
            <person name="Foster-Nyarko E."/>
            <person name="Jarju S."/>
            <person name="Secka A."/>
            <person name="Antonio M."/>
            <person name="Oren A."/>
            <person name="Chaudhuri R.R."/>
            <person name="La Ragione R."/>
            <person name="Hildebrand F."/>
            <person name="Pallen M.J."/>
        </authorList>
    </citation>
    <scope>NUCLEOTIDE SEQUENCE</scope>
    <source>
        <strain evidence="9">CHK192-8294</strain>
    </source>
</reference>
<evidence type="ECO:0000256" key="2">
    <source>
        <dbReference type="ARBA" id="ARBA00022475"/>
    </source>
</evidence>
<dbReference type="EMBL" id="DWXO01000043">
    <property type="protein sequence ID" value="HJB80155.1"/>
    <property type="molecule type" value="Genomic_DNA"/>
</dbReference>
<dbReference type="GO" id="GO:0009103">
    <property type="term" value="P:lipopolysaccharide biosynthetic process"/>
    <property type="evidence" value="ECO:0007669"/>
    <property type="project" value="UniProtKB-ARBA"/>
</dbReference>
<evidence type="ECO:0000256" key="1">
    <source>
        <dbReference type="ARBA" id="ARBA00004651"/>
    </source>
</evidence>
<evidence type="ECO:0000256" key="3">
    <source>
        <dbReference type="ARBA" id="ARBA00022676"/>
    </source>
</evidence>
<evidence type="ECO:0000256" key="6">
    <source>
        <dbReference type="ARBA" id="ARBA00022989"/>
    </source>
</evidence>
<comment type="caution">
    <text evidence="9">The sequence shown here is derived from an EMBL/GenBank/DDBJ whole genome shotgun (WGS) entry which is preliminary data.</text>
</comment>
<keyword evidence="5 8" id="KW-0812">Transmembrane</keyword>
<keyword evidence="3" id="KW-0328">Glycosyltransferase</keyword>
<feature type="transmembrane region" description="Helical" evidence="8">
    <location>
        <begin position="188"/>
        <end position="212"/>
    </location>
</feature>
<feature type="transmembrane region" description="Helical" evidence="8">
    <location>
        <begin position="41"/>
        <end position="58"/>
    </location>
</feature>